<dbReference type="Pfam" id="PF16289">
    <property type="entry name" value="PIN_12"/>
    <property type="match status" value="1"/>
</dbReference>
<organism evidence="3 4">
    <name type="scientific">Nocardia testacea</name>
    <dbReference type="NCBI Taxonomy" id="248551"/>
    <lineage>
        <taxon>Bacteria</taxon>
        <taxon>Bacillati</taxon>
        <taxon>Actinomycetota</taxon>
        <taxon>Actinomycetes</taxon>
        <taxon>Mycobacteriales</taxon>
        <taxon>Nocardiaceae</taxon>
        <taxon>Nocardia</taxon>
    </lineage>
</organism>
<proteinExistence type="predicted"/>
<evidence type="ECO:0000256" key="1">
    <source>
        <dbReference type="SAM" id="MobiDB-lite"/>
    </source>
</evidence>
<keyword evidence="4" id="KW-1185">Reference proteome</keyword>
<dbReference type="Proteomes" id="UP001611494">
    <property type="component" value="Unassembled WGS sequence"/>
</dbReference>
<dbReference type="EMBL" id="JBIRYL010000030">
    <property type="protein sequence ID" value="MFI2234508.1"/>
    <property type="molecule type" value="Genomic_DNA"/>
</dbReference>
<reference evidence="3 4" key="1">
    <citation type="submission" date="2024-10" db="EMBL/GenBank/DDBJ databases">
        <title>The Natural Products Discovery Center: Release of the First 8490 Sequenced Strains for Exploring Actinobacteria Biosynthetic Diversity.</title>
        <authorList>
            <person name="Kalkreuter E."/>
            <person name="Kautsar S.A."/>
            <person name="Yang D."/>
            <person name="Bader C.D."/>
            <person name="Teijaro C.N."/>
            <person name="Fluegel L."/>
            <person name="Davis C.M."/>
            <person name="Simpson J.R."/>
            <person name="Lauterbach L."/>
            <person name="Steele A.D."/>
            <person name="Gui C."/>
            <person name="Meng S."/>
            <person name="Li G."/>
            <person name="Viehrig K."/>
            <person name="Ye F."/>
            <person name="Su P."/>
            <person name="Kiefer A.F."/>
            <person name="Nichols A."/>
            <person name="Cepeda A.J."/>
            <person name="Yan W."/>
            <person name="Fan B."/>
            <person name="Jiang Y."/>
            <person name="Adhikari A."/>
            <person name="Zheng C.-J."/>
            <person name="Schuster L."/>
            <person name="Cowan T.M."/>
            <person name="Smanski M.J."/>
            <person name="Chevrette M.G."/>
            <person name="De Carvalho L.P.S."/>
            <person name="Shen B."/>
        </authorList>
    </citation>
    <scope>NUCLEOTIDE SEQUENCE [LARGE SCALE GENOMIC DNA]</scope>
    <source>
        <strain evidence="3 4">NPDC019377</strain>
    </source>
</reference>
<comment type="caution">
    <text evidence="3">The sequence shown here is derived from an EMBL/GenBank/DDBJ whole genome shotgun (WGS) entry which is preliminary data.</text>
</comment>
<feature type="compositionally biased region" description="Low complexity" evidence="1">
    <location>
        <begin position="542"/>
        <end position="556"/>
    </location>
</feature>
<feature type="compositionally biased region" description="Low complexity" evidence="1">
    <location>
        <begin position="487"/>
        <end position="498"/>
    </location>
</feature>
<feature type="compositionally biased region" description="Basic residues" evidence="1">
    <location>
        <begin position="517"/>
        <end position="541"/>
    </location>
</feature>
<evidence type="ECO:0000259" key="2">
    <source>
        <dbReference type="Pfam" id="PF16289"/>
    </source>
</evidence>
<feature type="compositionally biased region" description="Basic and acidic residues" evidence="1">
    <location>
        <begin position="499"/>
        <end position="513"/>
    </location>
</feature>
<feature type="compositionally biased region" description="Basic and acidic residues" evidence="1">
    <location>
        <begin position="468"/>
        <end position="482"/>
    </location>
</feature>
<dbReference type="RefSeq" id="WP_397067296.1">
    <property type="nucleotide sequence ID" value="NZ_JBIRYL010000030.1"/>
</dbReference>
<accession>A0ABW7W6Y8</accession>
<protein>
    <submittedName>
        <fullName evidence="3">PIN domain-containing protein</fullName>
    </submittedName>
</protein>
<feature type="region of interest" description="Disordered" evidence="1">
    <location>
        <begin position="468"/>
        <end position="563"/>
    </location>
</feature>
<name>A0ABW7W6Y8_9NOCA</name>
<dbReference type="InterPro" id="IPR032557">
    <property type="entry name" value="DUF4935"/>
</dbReference>
<evidence type="ECO:0000313" key="3">
    <source>
        <dbReference type="EMBL" id="MFI2234508.1"/>
    </source>
</evidence>
<evidence type="ECO:0000313" key="4">
    <source>
        <dbReference type="Proteomes" id="UP001611494"/>
    </source>
</evidence>
<sequence>MPLIVVVDANVLRASPNLELNPWKSLLDRREEWDLELIVPEVALHEAVHLLHVGWEQELEKVQALNIGNLLDLDGQKQELADMLRAKIDQLEEWFRDRCEELGVRVVAPPDGIDWMDIAKRAIYRQPPYNEYSEKSKPKDGFRDTLIWHTLLAVAAEDTDAEVWFVSKNHTDFGAPGLETRELNSWSVPFHPVLASELEALGLSDRVRYVTNMPRLVSNLSARFEPIGEGKFQDLLAQLDKDGLIEALRDRLINLPLDPRTAALDLNVKVGRVATATDPEWEDWHFEEHAWTIQPGGWRARFEVDTQVDVDTTELAGEGTMRDKWLRFSGDLTVLPDGNVAQLVVTTAEALPDDPMRARWKRADAQSRAVGAARDWALSSLDGPAWRETVSNLLTTMNPVWQAHPEASGIGQAMQSIYGKVDISEFTPMINVGTAYSGIGLDTAFANVGTSMIGLDPSARLGSAYRAAMERDAQPDREEPSAPRRPVPAQRQPEPSSESPRKPKKTSENKDAAQKATAKKAAAKKAAAKKAAAKGATKKTANKPAGPEKSAGGKSSTTKKAKP</sequence>
<gene>
    <name evidence="3" type="ORF">ACH49Z_32140</name>
</gene>
<feature type="domain" description="DUF4935" evidence="2">
    <location>
        <begin position="5"/>
        <end position="173"/>
    </location>
</feature>